<evidence type="ECO:0000313" key="5">
    <source>
        <dbReference type="Proteomes" id="UP000093044"/>
    </source>
</evidence>
<dbReference type="EMBL" id="CP016757">
    <property type="protein sequence ID" value="ANZ44179.1"/>
    <property type="molecule type" value="Genomic_DNA"/>
</dbReference>
<dbReference type="InterPro" id="IPR023439">
    <property type="entry name" value="Mal_deCO2ase/Cit_lyase_ACP"/>
</dbReference>
<gene>
    <name evidence="4" type="ORF">BED41_03195</name>
</gene>
<protein>
    <submittedName>
        <fullName evidence="4">Citrate lyase acyl carrier protein</fullName>
    </submittedName>
</protein>
<accession>A0A1B2I2I4</accession>
<sequence>MLEAPLNRNERWFAVMRIVRTASAGTLESSDCQVTVSPAETTELEYGGANSAIFANRTRRLVDEVLKEHNIGGVKVSIHDQGAIEITIRARLETALERASEPERPACAEPDSDEGSIALASWWKSVTSDTSKEAM</sequence>
<dbReference type="GO" id="GO:0005737">
    <property type="term" value="C:cytoplasm"/>
    <property type="evidence" value="ECO:0007669"/>
    <property type="project" value="UniProtKB-SubCell"/>
</dbReference>
<comment type="subcellular location">
    <subcellularLocation>
        <location evidence="1">Cytoplasm</location>
    </subcellularLocation>
</comment>
<dbReference type="NCBIfam" id="NF009726">
    <property type="entry name" value="PRK13253.1"/>
    <property type="match status" value="1"/>
</dbReference>
<dbReference type="KEGG" id="cpor:BED41_03195"/>
<dbReference type="AlphaFoldDB" id="A0A1B2I2I4"/>
<keyword evidence="4" id="KW-0456">Lyase</keyword>
<keyword evidence="5" id="KW-1185">Reference proteome</keyword>
<name>A0A1B2I2I4_9BACT</name>
<organism evidence="4 5">
    <name type="scientific">Cloacibacillus porcorum</name>
    <dbReference type="NCBI Taxonomy" id="1197717"/>
    <lineage>
        <taxon>Bacteria</taxon>
        <taxon>Thermotogati</taxon>
        <taxon>Synergistota</taxon>
        <taxon>Synergistia</taxon>
        <taxon>Synergistales</taxon>
        <taxon>Synergistaceae</taxon>
        <taxon>Cloacibacillus</taxon>
    </lineage>
</organism>
<proteinExistence type="predicted"/>
<evidence type="ECO:0000256" key="3">
    <source>
        <dbReference type="ARBA" id="ARBA00022553"/>
    </source>
</evidence>
<evidence type="ECO:0000313" key="4">
    <source>
        <dbReference type="EMBL" id="ANZ44179.1"/>
    </source>
</evidence>
<evidence type="ECO:0000256" key="1">
    <source>
        <dbReference type="ARBA" id="ARBA00004496"/>
    </source>
</evidence>
<dbReference type="InterPro" id="IPR006495">
    <property type="entry name" value="CitD"/>
</dbReference>
<dbReference type="NCBIfam" id="TIGR01608">
    <property type="entry name" value="citD"/>
    <property type="match status" value="1"/>
</dbReference>
<dbReference type="GO" id="GO:0016829">
    <property type="term" value="F:lyase activity"/>
    <property type="evidence" value="ECO:0007669"/>
    <property type="project" value="UniProtKB-KW"/>
</dbReference>
<keyword evidence="2" id="KW-0963">Cytoplasm</keyword>
<keyword evidence="3" id="KW-0597">Phosphoprotein</keyword>
<dbReference type="Proteomes" id="UP000093044">
    <property type="component" value="Chromosome"/>
</dbReference>
<dbReference type="STRING" id="1197717.BED41_03195"/>
<reference evidence="4" key="1">
    <citation type="submission" date="2016-08" db="EMBL/GenBank/DDBJ databases">
        <title>Complete genome of Cloacibacillus porcorum.</title>
        <authorList>
            <person name="Looft T."/>
            <person name="Bayles D.O."/>
            <person name="Alt D.P."/>
        </authorList>
    </citation>
    <scope>NUCLEOTIDE SEQUENCE [LARGE SCALE GENOMIC DNA]</scope>
    <source>
        <strain evidence="4">CL-84</strain>
    </source>
</reference>
<evidence type="ECO:0000256" key="2">
    <source>
        <dbReference type="ARBA" id="ARBA00022490"/>
    </source>
</evidence>
<dbReference type="Pfam" id="PF06857">
    <property type="entry name" value="ACP"/>
    <property type="match status" value="1"/>
</dbReference>